<protein>
    <recommendedName>
        <fullName evidence="2">3-hydroxyacyl-CoA dehydrogenase C-terminal domain-containing protein</fullName>
    </recommendedName>
</protein>
<gene>
    <name evidence="1" type="ORF">METZ01_LOCUS473254</name>
</gene>
<sequence>YIGLVEVGVGLIPGAGGNLRMINNLSKKMKSAMPGAFPVVQKAFETIGFAKVGTSAEHARSYGYLTSDDIVIPNRDQILFQAKNEVLNMTNDYTPPEEKKYKLPGGSGRLVIKSSIKGLVKAGKISEHDALIAEKLGYVLTGGSKGGPLSPVKEQYLLDIEREMFVSLCGEQKTLDRISYMLKKGKPLRN</sequence>
<name>A0A383BKP9_9ZZZZ</name>
<dbReference type="Gene3D" id="3.90.226.10">
    <property type="entry name" value="2-enoyl-CoA Hydratase, Chain A, domain 1"/>
    <property type="match status" value="1"/>
</dbReference>
<dbReference type="InterPro" id="IPR029045">
    <property type="entry name" value="ClpP/crotonase-like_dom_sf"/>
</dbReference>
<evidence type="ECO:0008006" key="2">
    <source>
        <dbReference type="Google" id="ProtNLM"/>
    </source>
</evidence>
<accession>A0A383BKP9</accession>
<feature type="non-terminal residue" evidence="1">
    <location>
        <position position="1"/>
    </location>
</feature>
<proteinExistence type="predicted"/>
<organism evidence="1">
    <name type="scientific">marine metagenome</name>
    <dbReference type="NCBI Taxonomy" id="408172"/>
    <lineage>
        <taxon>unclassified sequences</taxon>
        <taxon>metagenomes</taxon>
        <taxon>ecological metagenomes</taxon>
    </lineage>
</organism>
<evidence type="ECO:0000313" key="1">
    <source>
        <dbReference type="EMBL" id="SVE20400.1"/>
    </source>
</evidence>
<dbReference type="AlphaFoldDB" id="A0A383BKP9"/>
<dbReference type="SUPFAM" id="SSF52096">
    <property type="entry name" value="ClpP/crotonase"/>
    <property type="match status" value="1"/>
</dbReference>
<reference evidence="1" key="1">
    <citation type="submission" date="2018-05" db="EMBL/GenBank/DDBJ databases">
        <authorList>
            <person name="Lanie J.A."/>
            <person name="Ng W.-L."/>
            <person name="Kazmierczak K.M."/>
            <person name="Andrzejewski T.M."/>
            <person name="Davidsen T.M."/>
            <person name="Wayne K.J."/>
            <person name="Tettelin H."/>
            <person name="Glass J.I."/>
            <person name="Rusch D."/>
            <person name="Podicherti R."/>
            <person name="Tsui H.-C.T."/>
            <person name="Winkler M.E."/>
        </authorList>
    </citation>
    <scope>NUCLEOTIDE SEQUENCE</scope>
</reference>
<dbReference type="EMBL" id="UINC01201180">
    <property type="protein sequence ID" value="SVE20400.1"/>
    <property type="molecule type" value="Genomic_DNA"/>
</dbReference>